<dbReference type="OrthoDB" id="3364608at2759"/>
<feature type="compositionally biased region" description="Basic and acidic residues" evidence="1">
    <location>
        <begin position="214"/>
        <end position="223"/>
    </location>
</feature>
<dbReference type="AlphaFoldDB" id="A0A369JD69"/>
<evidence type="ECO:0000313" key="3">
    <source>
        <dbReference type="Proteomes" id="UP000076154"/>
    </source>
</evidence>
<keyword evidence="3" id="KW-1185">Reference proteome</keyword>
<evidence type="ECO:0000256" key="1">
    <source>
        <dbReference type="SAM" id="MobiDB-lite"/>
    </source>
</evidence>
<feature type="compositionally biased region" description="Polar residues" evidence="1">
    <location>
        <begin position="98"/>
        <end position="121"/>
    </location>
</feature>
<sequence>MRRRRSGWTQRRSRTAKDVKNGVEIQVNLASTTVAVSPTRQHHGIAPVSPPPSNRKTKTVMKMVSPVALPSIPGSPPVTPEAKFPVRDSPNNPFLDASPTNDSGIESTDTTPGPRTPQQERPTVHYVFRGVRGTFPNPFTTTERIGLFRHRLNPLLFPGARRRSARKRGSPRLTLADEMRKANSKSRPRSVSVSGSDSEDGGYEKPIVPIKLDFAAEREEKARATSSKR</sequence>
<feature type="compositionally biased region" description="Basic residues" evidence="1">
    <location>
        <begin position="160"/>
        <end position="170"/>
    </location>
</feature>
<organism evidence="2 3">
    <name type="scientific">Hypsizygus marmoreus</name>
    <name type="common">White beech mushroom</name>
    <name type="synonym">Agaricus marmoreus</name>
    <dbReference type="NCBI Taxonomy" id="39966"/>
    <lineage>
        <taxon>Eukaryota</taxon>
        <taxon>Fungi</taxon>
        <taxon>Dikarya</taxon>
        <taxon>Basidiomycota</taxon>
        <taxon>Agaricomycotina</taxon>
        <taxon>Agaricomycetes</taxon>
        <taxon>Agaricomycetidae</taxon>
        <taxon>Agaricales</taxon>
        <taxon>Tricholomatineae</taxon>
        <taxon>Lyophyllaceae</taxon>
        <taxon>Hypsizygus</taxon>
    </lineage>
</organism>
<feature type="region of interest" description="Disordered" evidence="1">
    <location>
        <begin position="1"/>
        <end position="20"/>
    </location>
</feature>
<dbReference type="InParanoid" id="A0A369JD69"/>
<protein>
    <submittedName>
        <fullName evidence="2">Uncharacterized protein</fullName>
    </submittedName>
</protein>
<feature type="region of interest" description="Disordered" evidence="1">
    <location>
        <begin position="33"/>
        <end position="124"/>
    </location>
</feature>
<reference evidence="2" key="1">
    <citation type="submission" date="2018-04" db="EMBL/GenBank/DDBJ databases">
        <title>Whole genome sequencing of Hypsizygus marmoreus.</title>
        <authorList>
            <person name="Choi I.-G."/>
            <person name="Min B."/>
            <person name="Kim J.-G."/>
            <person name="Kim S."/>
            <person name="Oh Y.-L."/>
            <person name="Kong W.-S."/>
            <person name="Park H."/>
            <person name="Jeong J."/>
            <person name="Song E.-S."/>
        </authorList>
    </citation>
    <scope>NUCLEOTIDE SEQUENCE [LARGE SCALE GENOMIC DNA]</scope>
    <source>
        <strain evidence="2">51987-8</strain>
    </source>
</reference>
<dbReference type="EMBL" id="LUEZ02000102">
    <property type="protein sequence ID" value="RDB18375.1"/>
    <property type="molecule type" value="Genomic_DNA"/>
</dbReference>
<proteinExistence type="predicted"/>
<name>A0A369JD69_HYPMA</name>
<dbReference type="STRING" id="39966.A0A369JD69"/>
<evidence type="ECO:0000313" key="2">
    <source>
        <dbReference type="EMBL" id="RDB18375.1"/>
    </source>
</evidence>
<comment type="caution">
    <text evidence="2">The sequence shown here is derived from an EMBL/GenBank/DDBJ whole genome shotgun (WGS) entry which is preliminary data.</text>
</comment>
<feature type="region of interest" description="Disordered" evidence="1">
    <location>
        <begin position="159"/>
        <end position="229"/>
    </location>
</feature>
<dbReference type="Proteomes" id="UP000076154">
    <property type="component" value="Unassembled WGS sequence"/>
</dbReference>
<feature type="compositionally biased region" description="Basic residues" evidence="1">
    <location>
        <begin position="1"/>
        <end position="14"/>
    </location>
</feature>
<gene>
    <name evidence="2" type="ORF">Hypma_000386</name>
</gene>
<accession>A0A369JD69</accession>